<dbReference type="Proteomes" id="UP000295313">
    <property type="component" value="Unassembled WGS sequence"/>
</dbReference>
<gene>
    <name evidence="1" type="ORF">B0I22_0551</name>
</gene>
<proteinExistence type="predicted"/>
<evidence type="ECO:0000313" key="1">
    <source>
        <dbReference type="EMBL" id="TDX86426.1"/>
    </source>
</evidence>
<dbReference type="AlphaFoldDB" id="A0A4R8IDD5"/>
<reference evidence="1 2" key="1">
    <citation type="submission" date="2019-03" db="EMBL/GenBank/DDBJ databases">
        <title>Genomic Encyclopedia of Type Strains, Phase III (KMG-III): the genomes of soil and plant-associated and newly described type strains.</title>
        <authorList>
            <person name="Whitman W."/>
        </authorList>
    </citation>
    <scope>NUCLEOTIDE SEQUENCE [LARGE SCALE GENOMIC DNA]</scope>
    <source>
        <strain evidence="1 2">CGMCC 1.12802</strain>
    </source>
</reference>
<dbReference type="RefSeq" id="WP_133943039.1">
    <property type="nucleotide sequence ID" value="NZ_SOEO01000001.1"/>
</dbReference>
<dbReference type="OrthoDB" id="1260462at2"/>
<protein>
    <recommendedName>
        <fullName evidence="3">Lipoprotein</fullName>
    </recommendedName>
</protein>
<keyword evidence="2" id="KW-1185">Reference proteome</keyword>
<name>A0A4R8IDD5_9FLAO</name>
<accession>A0A4R8IDD5</accession>
<dbReference type="PROSITE" id="PS51257">
    <property type="entry name" value="PROKAR_LIPOPROTEIN"/>
    <property type="match status" value="1"/>
</dbReference>
<sequence>MKYSILIIVFLLFVGCEKQANRIEEQTADNGELLLKNYFINNSKFKTEVYDVKEKYLLRLYEFKDMQTTKIINYFKNGKIDFLANLIHKPNFFSTKSYYENGKLKCEGSFIYDEKTGALLNTDLWIFYNRNTGEADSICTFYTFNQEVLLVQSEIPDKKNKKMITKKYFDIKEISKSKDSTSVQIKKIR</sequence>
<comment type="caution">
    <text evidence="1">The sequence shown here is derived from an EMBL/GenBank/DDBJ whole genome shotgun (WGS) entry which is preliminary data.</text>
</comment>
<organism evidence="1 2">
    <name type="scientific">Epilithonimonas xixisoli</name>
    <dbReference type="NCBI Taxonomy" id="1476462"/>
    <lineage>
        <taxon>Bacteria</taxon>
        <taxon>Pseudomonadati</taxon>
        <taxon>Bacteroidota</taxon>
        <taxon>Flavobacteriia</taxon>
        <taxon>Flavobacteriales</taxon>
        <taxon>Weeksellaceae</taxon>
        <taxon>Chryseobacterium group</taxon>
        <taxon>Epilithonimonas</taxon>
    </lineage>
</organism>
<dbReference type="EMBL" id="SOEO01000001">
    <property type="protein sequence ID" value="TDX86426.1"/>
    <property type="molecule type" value="Genomic_DNA"/>
</dbReference>
<evidence type="ECO:0000313" key="2">
    <source>
        <dbReference type="Proteomes" id="UP000295313"/>
    </source>
</evidence>
<evidence type="ECO:0008006" key="3">
    <source>
        <dbReference type="Google" id="ProtNLM"/>
    </source>
</evidence>